<dbReference type="OrthoDB" id="9770811at2"/>
<dbReference type="InterPro" id="IPR036376">
    <property type="entry name" value="RuBisCO_lsu_C_sf"/>
</dbReference>
<comment type="cofactor">
    <cofactor evidence="1">
        <name>Mg(2+)</name>
        <dbReference type="ChEBI" id="CHEBI:18420"/>
    </cofactor>
</comment>
<dbReference type="SUPFAM" id="SSF51649">
    <property type="entry name" value="RuBisCo, C-terminal domain"/>
    <property type="match status" value="1"/>
</dbReference>
<dbReference type="Pfam" id="PF02788">
    <property type="entry name" value="RuBisCO_large_N"/>
    <property type="match status" value="1"/>
</dbReference>
<keyword evidence="3" id="KW-0460">Magnesium</keyword>
<dbReference type="Pfam" id="PF00016">
    <property type="entry name" value="RuBisCO_large"/>
    <property type="match status" value="1"/>
</dbReference>
<comment type="similarity">
    <text evidence="4">Belongs to the RuBisCO large chain family.</text>
</comment>
<dbReference type="SFLD" id="SFLDG00301">
    <property type="entry name" value="RuBisCO-like_proteins"/>
    <property type="match status" value="1"/>
</dbReference>
<evidence type="ECO:0000313" key="8">
    <source>
        <dbReference type="Proteomes" id="UP000198510"/>
    </source>
</evidence>
<sequence>MERITARYFIETPYAVEKAAQVLAGEQSSGTFVAVPGETEELKERFAARVEAITPVATVTTPAIPGATSETGTYHQAYVEVSWSIENFGYNLPTMVSTLQGNLYEITQFTGLKLMDLEVPRSFADHFRGPQFGIEGCRRLTDVQNRPLIGTIIKPSIGMTPAQTADLVKTLAEAGIDFIKDDELLSASANSPFEARVDTIMRVINDHADRTGKKVMYAFNLSDEIDSMLRRYEKIVASGGTCAMISLNSVGLAGVKKICDQGQLAIHGHRNGWGMLNRHPLLGIEFPAYQKLWRLAGVDQIHVNGIQNKFWESDDSVVRSIQAGLQPFLGGYSILPVVSSGQWGGQAPETYRRTQTTDLLYMAGGGIMAHPDGPAGGVAALRDAWEAAVEGLSVEEAAKRSPVFAKSVAKFGKKK</sequence>
<accession>A0A1G8XBJ6</accession>
<dbReference type="SFLD" id="SFLDS00014">
    <property type="entry name" value="RuBisCO"/>
    <property type="match status" value="1"/>
</dbReference>
<feature type="domain" description="Ribulose bisphosphate carboxylase large subunit C-terminal" evidence="5">
    <location>
        <begin position="133"/>
        <end position="409"/>
    </location>
</feature>
<dbReference type="InterPro" id="IPR017443">
    <property type="entry name" value="RuBisCO_lsu_fd_N"/>
</dbReference>
<feature type="domain" description="Ribulose bisphosphate carboxylase large subunit ferrodoxin-like N-terminal" evidence="6">
    <location>
        <begin position="14"/>
        <end position="122"/>
    </location>
</feature>
<proteinExistence type="inferred from homology"/>
<dbReference type="Gene3D" id="3.20.20.110">
    <property type="entry name" value="Ribulose bisphosphate carboxylase, large subunit, C-terminal domain"/>
    <property type="match status" value="1"/>
</dbReference>
<evidence type="ECO:0000313" key="7">
    <source>
        <dbReference type="EMBL" id="SDJ87962.1"/>
    </source>
</evidence>
<dbReference type="Proteomes" id="UP000198510">
    <property type="component" value="Unassembled WGS sequence"/>
</dbReference>
<dbReference type="PANTHER" id="PTHR42704:SF17">
    <property type="entry name" value="RIBULOSE BISPHOSPHATE CARBOXYLASE LARGE CHAIN"/>
    <property type="match status" value="1"/>
</dbReference>
<dbReference type="AlphaFoldDB" id="A0A1G8XBJ6"/>
<keyword evidence="2" id="KW-0479">Metal-binding</keyword>
<dbReference type="PROSITE" id="PS00157">
    <property type="entry name" value="RUBISCO_LARGE"/>
    <property type="match status" value="1"/>
</dbReference>
<dbReference type="GO" id="GO:0015977">
    <property type="term" value="P:carbon fixation"/>
    <property type="evidence" value="ECO:0007669"/>
    <property type="project" value="InterPro"/>
</dbReference>
<evidence type="ECO:0000256" key="4">
    <source>
        <dbReference type="RuleBase" id="RU003834"/>
    </source>
</evidence>
<dbReference type="GO" id="GO:0016984">
    <property type="term" value="F:ribulose-bisphosphate carboxylase activity"/>
    <property type="evidence" value="ECO:0007669"/>
    <property type="project" value="InterPro"/>
</dbReference>
<evidence type="ECO:0000259" key="6">
    <source>
        <dbReference type="Pfam" id="PF02788"/>
    </source>
</evidence>
<keyword evidence="8" id="KW-1185">Reference proteome</keyword>
<dbReference type="EMBL" id="FNFO01000001">
    <property type="protein sequence ID" value="SDJ87962.1"/>
    <property type="molecule type" value="Genomic_DNA"/>
</dbReference>
<dbReference type="InterPro" id="IPR036422">
    <property type="entry name" value="RuBisCO_lsu_N_sf"/>
</dbReference>
<dbReference type="STRING" id="1075417.SAMN05421823_101322"/>
<evidence type="ECO:0000256" key="2">
    <source>
        <dbReference type="ARBA" id="ARBA00022723"/>
    </source>
</evidence>
<gene>
    <name evidence="7" type="ORF">SAMN05421823_101322</name>
</gene>
<evidence type="ECO:0000256" key="3">
    <source>
        <dbReference type="ARBA" id="ARBA00022842"/>
    </source>
</evidence>
<protein>
    <submittedName>
        <fullName evidence="7">Ribulose-bisphosphate carboxylase large chain</fullName>
    </submittedName>
</protein>
<reference evidence="7 8" key="1">
    <citation type="submission" date="2016-10" db="EMBL/GenBank/DDBJ databases">
        <authorList>
            <person name="de Groot N.N."/>
        </authorList>
    </citation>
    <scope>NUCLEOTIDE SEQUENCE [LARGE SCALE GENOMIC DNA]</scope>
    <source>
        <strain evidence="7 8">DSM 25186</strain>
    </source>
</reference>
<evidence type="ECO:0000259" key="5">
    <source>
        <dbReference type="Pfam" id="PF00016"/>
    </source>
</evidence>
<dbReference type="InterPro" id="IPR000685">
    <property type="entry name" value="RuBisCO_lsu_C"/>
</dbReference>
<dbReference type="PANTHER" id="PTHR42704">
    <property type="entry name" value="RIBULOSE BISPHOSPHATE CARBOXYLASE"/>
    <property type="match status" value="1"/>
</dbReference>
<dbReference type="SUPFAM" id="SSF54966">
    <property type="entry name" value="RuBisCO, large subunit, small (N-terminal) domain"/>
    <property type="match status" value="1"/>
</dbReference>
<evidence type="ECO:0000256" key="1">
    <source>
        <dbReference type="ARBA" id="ARBA00001946"/>
    </source>
</evidence>
<dbReference type="Gene3D" id="3.30.70.150">
    <property type="entry name" value="RuBisCO large subunit, N-terminal domain"/>
    <property type="match status" value="1"/>
</dbReference>
<dbReference type="InterPro" id="IPR020878">
    <property type="entry name" value="RuBisCo_large_chain_AS"/>
</dbReference>
<dbReference type="GO" id="GO:0000287">
    <property type="term" value="F:magnesium ion binding"/>
    <property type="evidence" value="ECO:0007669"/>
    <property type="project" value="InterPro"/>
</dbReference>
<dbReference type="RefSeq" id="WP_089678238.1">
    <property type="nucleotide sequence ID" value="NZ_FNFO01000001.1"/>
</dbReference>
<dbReference type="InterPro" id="IPR033966">
    <property type="entry name" value="RuBisCO"/>
</dbReference>
<dbReference type="CDD" id="cd08207">
    <property type="entry name" value="RLP_NonPhot"/>
    <property type="match status" value="1"/>
</dbReference>
<organism evidence="7 8">
    <name type="scientific">Catalinimonas alkaloidigena</name>
    <dbReference type="NCBI Taxonomy" id="1075417"/>
    <lineage>
        <taxon>Bacteria</taxon>
        <taxon>Pseudomonadati</taxon>
        <taxon>Bacteroidota</taxon>
        <taxon>Cytophagia</taxon>
        <taxon>Cytophagales</taxon>
        <taxon>Catalimonadaceae</taxon>
        <taxon>Catalinimonas</taxon>
    </lineage>
</organism>
<name>A0A1G8XBJ6_9BACT</name>